<dbReference type="Proteomes" id="UP000095282">
    <property type="component" value="Unplaced"/>
</dbReference>
<sequence length="228" mass="25595">MDKLTKEKNRNLSFFSSESSESSEFSPSRKTVSSHNSPILTAEAFDYRGKPLQPCWTPFPRSNPSKSNRKANESKKKKKNSKESTSSSSGSSFIKPPVPPVSDSSSSFVSTASFQSNKSKKSKESSPIQLKRVSSDTKFPCARSPATRKKMRKLLKEYAEKKVKKQKETAEFHSREDANLANILKGMIKEKKKPEDTEEKKTNDSEEKSITSTSSSMKTIYSKRSNLN</sequence>
<protein>
    <submittedName>
        <fullName evidence="3">Uncharacterized protein</fullName>
    </submittedName>
</protein>
<feature type="compositionally biased region" description="Polar residues" evidence="1">
    <location>
        <begin position="28"/>
        <end position="37"/>
    </location>
</feature>
<feature type="region of interest" description="Disordered" evidence="1">
    <location>
        <begin position="185"/>
        <end position="228"/>
    </location>
</feature>
<reference evidence="3" key="1">
    <citation type="submission" date="2016-11" db="UniProtKB">
        <authorList>
            <consortium name="WormBaseParasite"/>
        </authorList>
    </citation>
    <scope>IDENTIFICATION</scope>
</reference>
<evidence type="ECO:0000256" key="1">
    <source>
        <dbReference type="SAM" id="MobiDB-lite"/>
    </source>
</evidence>
<name>A0A1I7U493_9PELO</name>
<dbReference type="AlphaFoldDB" id="A0A1I7U493"/>
<feature type="region of interest" description="Disordered" evidence="1">
    <location>
        <begin position="1"/>
        <end position="37"/>
    </location>
</feature>
<feature type="region of interest" description="Disordered" evidence="1">
    <location>
        <begin position="53"/>
        <end position="150"/>
    </location>
</feature>
<keyword evidence="2" id="KW-1185">Reference proteome</keyword>
<dbReference type="WBParaSite" id="Csp11.Scaffold629.g14697.t1">
    <property type="protein sequence ID" value="Csp11.Scaffold629.g14697.t1"/>
    <property type="gene ID" value="Csp11.Scaffold629.g14697"/>
</dbReference>
<feature type="compositionally biased region" description="Basic and acidic residues" evidence="1">
    <location>
        <begin position="187"/>
        <end position="209"/>
    </location>
</feature>
<evidence type="ECO:0000313" key="2">
    <source>
        <dbReference type="Proteomes" id="UP000095282"/>
    </source>
</evidence>
<accession>A0A1I7U493</accession>
<feature type="compositionally biased region" description="Low complexity" evidence="1">
    <location>
        <begin position="101"/>
        <end position="117"/>
    </location>
</feature>
<evidence type="ECO:0000313" key="3">
    <source>
        <dbReference type="WBParaSite" id="Csp11.Scaffold629.g14697.t1"/>
    </source>
</evidence>
<proteinExistence type="predicted"/>
<feature type="compositionally biased region" description="Low complexity" evidence="1">
    <location>
        <begin position="210"/>
        <end position="228"/>
    </location>
</feature>
<feature type="compositionally biased region" description="Low complexity" evidence="1">
    <location>
        <begin position="83"/>
        <end position="92"/>
    </location>
</feature>
<dbReference type="eggNOG" id="ENOG502THP3">
    <property type="taxonomic scope" value="Eukaryota"/>
</dbReference>
<feature type="compositionally biased region" description="Basic and acidic residues" evidence="1">
    <location>
        <begin position="1"/>
        <end position="10"/>
    </location>
</feature>
<organism evidence="2 3">
    <name type="scientific">Caenorhabditis tropicalis</name>
    <dbReference type="NCBI Taxonomy" id="1561998"/>
    <lineage>
        <taxon>Eukaryota</taxon>
        <taxon>Metazoa</taxon>
        <taxon>Ecdysozoa</taxon>
        <taxon>Nematoda</taxon>
        <taxon>Chromadorea</taxon>
        <taxon>Rhabditida</taxon>
        <taxon>Rhabditina</taxon>
        <taxon>Rhabditomorpha</taxon>
        <taxon>Rhabditoidea</taxon>
        <taxon>Rhabditidae</taxon>
        <taxon>Peloderinae</taxon>
        <taxon>Caenorhabditis</taxon>
    </lineage>
</organism>
<feature type="compositionally biased region" description="Low complexity" evidence="1">
    <location>
        <begin position="13"/>
        <end position="26"/>
    </location>
</feature>